<dbReference type="Proteomes" id="UP001152523">
    <property type="component" value="Unassembled WGS sequence"/>
</dbReference>
<dbReference type="EC" id="5.6.2.3" evidence="2"/>
<dbReference type="InterPro" id="IPR049163">
    <property type="entry name" value="Pif1-like_2B_dom"/>
</dbReference>
<dbReference type="Pfam" id="PF14214">
    <property type="entry name" value="Helitron_like_N"/>
    <property type="match status" value="1"/>
</dbReference>
<dbReference type="GO" id="GO:0000723">
    <property type="term" value="P:telomere maintenance"/>
    <property type="evidence" value="ECO:0007669"/>
    <property type="project" value="InterPro"/>
</dbReference>
<comment type="cofactor">
    <cofactor evidence="2">
        <name>Mg(2+)</name>
        <dbReference type="ChEBI" id="CHEBI:18420"/>
    </cofactor>
</comment>
<keyword evidence="2" id="KW-0233">DNA recombination</keyword>
<dbReference type="GO" id="GO:0043139">
    <property type="term" value="F:5'-3' DNA helicase activity"/>
    <property type="evidence" value="ECO:0007669"/>
    <property type="project" value="UniProtKB-EC"/>
</dbReference>
<feature type="domain" description="DNA helicase Pif1-like 2B" evidence="6">
    <location>
        <begin position="1456"/>
        <end position="1502"/>
    </location>
</feature>
<dbReference type="GO" id="GO:0006281">
    <property type="term" value="P:DNA repair"/>
    <property type="evidence" value="ECO:0007669"/>
    <property type="project" value="UniProtKB-KW"/>
</dbReference>
<keyword evidence="2" id="KW-0347">Helicase</keyword>
<keyword evidence="2" id="KW-0234">DNA repair</keyword>
<dbReference type="PANTHER" id="PTHR10492">
    <property type="match status" value="1"/>
</dbReference>
<comment type="subcellular location">
    <subcellularLocation>
        <location evidence="1">Plastid</location>
    </subcellularLocation>
</comment>
<comment type="caution">
    <text evidence="7">The sequence shown here is derived from an EMBL/GenBank/DDBJ whole genome shotgun (WGS) entry which is preliminary data.</text>
</comment>
<evidence type="ECO:0000259" key="5">
    <source>
        <dbReference type="Pfam" id="PF14214"/>
    </source>
</evidence>
<evidence type="ECO:0000313" key="8">
    <source>
        <dbReference type="Proteomes" id="UP001152523"/>
    </source>
</evidence>
<feature type="domain" description="DNA helicase Pif1-like DEAD-box helicase" evidence="4">
    <location>
        <begin position="1138"/>
        <end position="1359"/>
    </location>
</feature>
<dbReference type="InterPro" id="IPR025476">
    <property type="entry name" value="Helitron_helicase-like"/>
</dbReference>
<protein>
    <recommendedName>
        <fullName evidence="2">ATP-dependent DNA helicase</fullName>
        <ecNumber evidence="2">5.6.2.3</ecNumber>
    </recommendedName>
</protein>
<dbReference type="GO" id="GO:0006310">
    <property type="term" value="P:DNA recombination"/>
    <property type="evidence" value="ECO:0007669"/>
    <property type="project" value="UniProtKB-KW"/>
</dbReference>
<evidence type="ECO:0000256" key="1">
    <source>
        <dbReference type="ARBA" id="ARBA00004474"/>
    </source>
</evidence>
<evidence type="ECO:0000256" key="3">
    <source>
        <dbReference type="SAM" id="MobiDB-lite"/>
    </source>
</evidence>
<comment type="similarity">
    <text evidence="2">Belongs to the helicase family.</text>
</comment>
<keyword evidence="2" id="KW-0547">Nucleotide-binding</keyword>
<dbReference type="Pfam" id="PF21530">
    <property type="entry name" value="Pif1_2B_dom"/>
    <property type="match status" value="1"/>
</dbReference>
<gene>
    <name evidence="7" type="ORF">CEPIT_LOCUS33100</name>
</gene>
<feature type="domain" description="Helitron helicase-like" evidence="5">
    <location>
        <begin position="497"/>
        <end position="679"/>
    </location>
</feature>
<keyword evidence="2" id="KW-0227">DNA damage</keyword>
<name>A0AAV0FDQ1_9ASTE</name>
<evidence type="ECO:0000259" key="4">
    <source>
        <dbReference type="Pfam" id="PF05970"/>
    </source>
</evidence>
<dbReference type="Pfam" id="PF05970">
    <property type="entry name" value="PIF1"/>
    <property type="match status" value="1"/>
</dbReference>
<dbReference type="InterPro" id="IPR010285">
    <property type="entry name" value="DNA_helicase_pif1-like_DEAD"/>
</dbReference>
<reference evidence="7" key="1">
    <citation type="submission" date="2022-07" db="EMBL/GenBank/DDBJ databases">
        <authorList>
            <person name="Macas J."/>
            <person name="Novak P."/>
            <person name="Neumann P."/>
        </authorList>
    </citation>
    <scope>NUCLEOTIDE SEQUENCE</scope>
</reference>
<proteinExistence type="inferred from homology"/>
<evidence type="ECO:0000259" key="6">
    <source>
        <dbReference type="Pfam" id="PF21530"/>
    </source>
</evidence>
<keyword evidence="2" id="KW-0378">Hydrolase</keyword>
<accession>A0AAV0FDQ1</accession>
<keyword evidence="2" id="KW-0067">ATP-binding</keyword>
<evidence type="ECO:0000313" key="7">
    <source>
        <dbReference type="EMBL" id="CAH9133641.1"/>
    </source>
</evidence>
<keyword evidence="8" id="KW-1185">Reference proteome</keyword>
<dbReference type="GO" id="GO:0009536">
    <property type="term" value="C:plastid"/>
    <property type="evidence" value="ECO:0007669"/>
    <property type="project" value="UniProtKB-SubCell"/>
</dbReference>
<dbReference type="CDD" id="cd18809">
    <property type="entry name" value="SF1_C_RecD"/>
    <property type="match status" value="1"/>
</dbReference>
<evidence type="ECO:0000256" key="2">
    <source>
        <dbReference type="RuleBase" id="RU363044"/>
    </source>
</evidence>
<dbReference type="SUPFAM" id="SSF52540">
    <property type="entry name" value="P-loop containing nucleoside triphosphate hydrolases"/>
    <property type="match status" value="2"/>
</dbReference>
<dbReference type="PANTHER" id="PTHR10492:SF97">
    <property type="entry name" value="ATP-DEPENDENT DNA HELICASE"/>
    <property type="match status" value="1"/>
</dbReference>
<feature type="region of interest" description="Disordered" evidence="3">
    <location>
        <begin position="1"/>
        <end position="39"/>
    </location>
</feature>
<dbReference type="GO" id="GO:0016787">
    <property type="term" value="F:hydrolase activity"/>
    <property type="evidence" value="ECO:0007669"/>
    <property type="project" value="UniProtKB-KW"/>
</dbReference>
<organism evidence="7 8">
    <name type="scientific">Cuscuta epithymum</name>
    <dbReference type="NCBI Taxonomy" id="186058"/>
    <lineage>
        <taxon>Eukaryota</taxon>
        <taxon>Viridiplantae</taxon>
        <taxon>Streptophyta</taxon>
        <taxon>Embryophyta</taxon>
        <taxon>Tracheophyta</taxon>
        <taxon>Spermatophyta</taxon>
        <taxon>Magnoliopsida</taxon>
        <taxon>eudicotyledons</taxon>
        <taxon>Gunneridae</taxon>
        <taxon>Pentapetalae</taxon>
        <taxon>asterids</taxon>
        <taxon>lamiids</taxon>
        <taxon>Solanales</taxon>
        <taxon>Convolvulaceae</taxon>
        <taxon>Cuscuteae</taxon>
        <taxon>Cuscuta</taxon>
        <taxon>Cuscuta subgen. Cuscuta</taxon>
    </lineage>
</organism>
<sequence>MVKLTKSAQFGRKRGVAVTNDKDENGGPLLKKNKQTMASDPLSGLPLKEIINENIPSSFQCQHSSQGNNVKRYVYLQHLWNVNPLECHLPLRGRSHKDVGGSSQQILEINNCLEPLSENADAMELDMQRVDYSNLNEGDVGGKSDSSNGLADVGGPSQQFPEINNYLEPPSKNVDAMELDIQRVAQSNLNDSDDDGDGDLNNVSTGYWDFGDPSFVCSFCGALFWYEERLAAHYKAKDPKYSGCCLQGNIQLPLIKRPPLFIENLFMGQDERSKHFLQNIRSYNNMFSFTSLGGKIDSTLHDGKSPPVFKLHGQNFHLMGSLLPSESVVPKFAQLYIYDTENEVYNRIHSVRKKGESHDLHEEIVEGLKNTLDEHNVLVKSFRMAGKKIHEEGCVEFRLKLIGKRAKDGRTYNLPSVSEVAALVVGDFDLSLGERDILVETCTGRLQRINELHPSYLALQYPLLFPYGEDGFREDIPLCNRKSNQTRARKMMSIREFLAYRLHERNTELSIILRAKKLFQQFVVDGYTLIESSRLRYIRNNQRQLRCEMFKGLNDALLRGDTNPAAQGKRIILPSTFIGGARYMIQNYQDAMAICRWMGYPDLFITFTCNSKWPEIQRYLDERDLKPEDRPDIICRVFKMKLDGLINDFRRNKIFGTVKAVIYTIEFQKRGLPHAHILLFLERSEDLATTEYIDKIISAEIPNEEMDPEYFNAVKDFMMHGPCGNLRKKAPCMVDDRCSKHFPKRFVDHTTLDEDGYPVYRRRHDQRTISKNGVELDNRYVVPHNRYLLLKYAAHINVEWCNQSRSIKYLFKYVNKGNDRITAAFYQSANGENADDNVDEVKMYYDCRYISSCEAAWRTLGFEIQYRSVGVERLSFHLPNEQVVYFNDLEPIDEVLDKPSVKESMFLAWFKANEIYPEARNLTYAEMPLRFVWKRATREWVPRKRGFAIGRLFYVPPACGELFYLRCLLNVVRGPTCFEDIKKVDGVQYDTFRDACYALGLLNDDKEYIDAIKEASFWATAHCLRKLFVALLIADCLSRPEDVWEKCWVFLSEDILHKQRVMLNHPDLTLSDEELKNCALYEIQKMLRSCGKSLEEFHCMPCPDTRFLSKNTNRLVYDELRYDRAKLVEEHKELLGNLTVEQRTVYDTIMYAVDSNKGGVFFVYGYGGTGKTFVWTTLSAAIRSRGEIVLNVASSGIASLLLPGGRTAHSRFKIPIHPNEDSTCNIKQGSALAELLVKCKLIVWDEAPMVHKHCFEALDRTLRDILRFQNPRSLEIPFGGKTIVFGGDFRQILPVIPKGTRQDIVNASINSSYLWQHTHVMRLTKNLRLLHLPANDQTEYLVKFSEWIASIGDGTIGGPNDGFVEIEIPDEFLLKDFDDPIAKMVDCIYPSFDAVHEDPNYLKNRAILAPTLQVVDSINDYMLSLNGSEMKTYLSSDSPCKSDSNPDFLANIHTPEFLNGIKASGVPNHELHLKVGTPVMLMRNLDHSQGLCNGTRMVITRLGKHILEAKVLTGLSAGEKVLIPRMSLTPSDVRLPFKFERRQFPLIVSYAMTINKSQGQSLSNVGLVLKKPVFSHGQLYVALSRVTNPTGLKIAICDTDGKSTNVTMNVVFKEIFRNL</sequence>
<dbReference type="GO" id="GO:0005524">
    <property type="term" value="F:ATP binding"/>
    <property type="evidence" value="ECO:0007669"/>
    <property type="project" value="UniProtKB-KW"/>
</dbReference>
<comment type="catalytic activity">
    <reaction evidence="2">
        <text>ATP + H2O = ADP + phosphate + H(+)</text>
        <dbReference type="Rhea" id="RHEA:13065"/>
        <dbReference type="ChEBI" id="CHEBI:15377"/>
        <dbReference type="ChEBI" id="CHEBI:15378"/>
        <dbReference type="ChEBI" id="CHEBI:30616"/>
        <dbReference type="ChEBI" id="CHEBI:43474"/>
        <dbReference type="ChEBI" id="CHEBI:456216"/>
        <dbReference type="EC" id="5.6.2.3"/>
    </reaction>
</comment>
<dbReference type="InterPro" id="IPR027417">
    <property type="entry name" value="P-loop_NTPase"/>
</dbReference>
<dbReference type="Gene3D" id="3.40.50.300">
    <property type="entry name" value="P-loop containing nucleotide triphosphate hydrolases"/>
    <property type="match status" value="1"/>
</dbReference>
<dbReference type="EMBL" id="CAMAPF010000977">
    <property type="protein sequence ID" value="CAH9133641.1"/>
    <property type="molecule type" value="Genomic_DNA"/>
</dbReference>